<dbReference type="EMBL" id="BAAARY010000011">
    <property type="protein sequence ID" value="GAA2525220.1"/>
    <property type="molecule type" value="Genomic_DNA"/>
</dbReference>
<evidence type="ECO:0000313" key="2">
    <source>
        <dbReference type="EMBL" id="GAA2525220.1"/>
    </source>
</evidence>
<keyword evidence="1" id="KW-0812">Transmembrane</keyword>
<comment type="caution">
    <text evidence="2">The sequence shown here is derived from an EMBL/GenBank/DDBJ whole genome shotgun (WGS) entry which is preliminary data.</text>
</comment>
<gene>
    <name evidence="2" type="ORF">GCM10010201_24850</name>
</gene>
<keyword evidence="1" id="KW-1133">Transmembrane helix</keyword>
<reference evidence="3" key="1">
    <citation type="journal article" date="2019" name="Int. J. Syst. Evol. Microbiol.">
        <title>The Global Catalogue of Microorganisms (GCM) 10K type strain sequencing project: providing services to taxonomists for standard genome sequencing and annotation.</title>
        <authorList>
            <consortium name="The Broad Institute Genomics Platform"/>
            <consortium name="The Broad Institute Genome Sequencing Center for Infectious Disease"/>
            <person name="Wu L."/>
            <person name="Ma J."/>
        </authorList>
    </citation>
    <scope>NUCLEOTIDE SEQUENCE [LARGE SCALE GENOMIC DNA]</scope>
    <source>
        <strain evidence="3">JCM 3367</strain>
    </source>
</reference>
<protein>
    <submittedName>
        <fullName evidence="2">Uncharacterized protein</fullName>
    </submittedName>
</protein>
<feature type="transmembrane region" description="Helical" evidence="1">
    <location>
        <begin position="31"/>
        <end position="49"/>
    </location>
</feature>
<dbReference type="RefSeq" id="WP_344172484.1">
    <property type="nucleotide sequence ID" value="NZ_BAAARY010000011.1"/>
</dbReference>
<accession>A0ABP6AW12</accession>
<keyword evidence="3" id="KW-1185">Reference proteome</keyword>
<keyword evidence="1" id="KW-0472">Membrane</keyword>
<name>A0ABP6AW12_9ACTN</name>
<sequence>MKPSWVSGAFLVLLALYLATRWVHVPEAVEITLGVMTMITGILALALLWRDRNRS</sequence>
<evidence type="ECO:0000256" key="1">
    <source>
        <dbReference type="SAM" id="Phobius"/>
    </source>
</evidence>
<dbReference type="Proteomes" id="UP001499978">
    <property type="component" value="Unassembled WGS sequence"/>
</dbReference>
<evidence type="ECO:0000313" key="3">
    <source>
        <dbReference type="Proteomes" id="UP001499978"/>
    </source>
</evidence>
<organism evidence="2 3">
    <name type="scientific">Pilimelia columellifera subsp. columellifera</name>
    <dbReference type="NCBI Taxonomy" id="706583"/>
    <lineage>
        <taxon>Bacteria</taxon>
        <taxon>Bacillati</taxon>
        <taxon>Actinomycetota</taxon>
        <taxon>Actinomycetes</taxon>
        <taxon>Micromonosporales</taxon>
        <taxon>Micromonosporaceae</taxon>
        <taxon>Pilimelia</taxon>
    </lineage>
</organism>
<proteinExistence type="predicted"/>